<proteinExistence type="predicted"/>
<dbReference type="Proteomes" id="UP000640335">
    <property type="component" value="Unassembled WGS sequence"/>
</dbReference>
<dbReference type="EMBL" id="JACSQZ010000017">
    <property type="protein sequence ID" value="MBD7914805.1"/>
    <property type="molecule type" value="Genomic_DNA"/>
</dbReference>
<sequence>MDNDKNTNENISIDAPCKTIVSQVESFTKQNILNINEISSGSLIVKIPVVLADVNIIFNLESNIKLDRLASEIKEVKKNVFLTQSNIISVSEYDEPNSGILFIKGFIRNNIQYIPQKYSVPISKNTYGNLRYCIVETPFEFNTNINFIKKPIFNKNSTQDELDFYNYKIDYNTKLDKVIEHNICDENILFTEIFNENPFIELIRADILEVDINKNSVLKDINNTEEIVTNITEKSVVNLTLKVLQRQEVKISIL</sequence>
<gene>
    <name evidence="2" type="ORF">H9660_06565</name>
</gene>
<evidence type="ECO:0000259" key="1">
    <source>
        <dbReference type="Pfam" id="PF25250"/>
    </source>
</evidence>
<evidence type="ECO:0000313" key="2">
    <source>
        <dbReference type="EMBL" id="MBD7914805.1"/>
    </source>
</evidence>
<dbReference type="Pfam" id="PF25250">
    <property type="entry name" value="DUF7852"/>
    <property type="match status" value="1"/>
</dbReference>
<feature type="domain" description="DUF7852" evidence="1">
    <location>
        <begin position="6"/>
        <end position="117"/>
    </location>
</feature>
<protein>
    <recommendedName>
        <fullName evidence="1">DUF7852 domain-containing protein</fullName>
    </recommendedName>
</protein>
<dbReference type="RefSeq" id="WP_191749570.1">
    <property type="nucleotide sequence ID" value="NZ_JACSQZ010000017.1"/>
</dbReference>
<dbReference type="InterPro" id="IPR057174">
    <property type="entry name" value="DUF7852"/>
</dbReference>
<keyword evidence="3" id="KW-1185">Reference proteome</keyword>
<accession>A0ABR8Q318</accession>
<dbReference type="InterPro" id="IPR054845">
    <property type="entry name" value="Exosporium_prot_C"/>
</dbReference>
<reference evidence="2 3" key="1">
    <citation type="submission" date="2020-08" db="EMBL/GenBank/DDBJ databases">
        <title>A Genomic Blueprint of the Chicken Gut Microbiome.</title>
        <authorList>
            <person name="Gilroy R."/>
            <person name="Ravi A."/>
            <person name="Getino M."/>
            <person name="Pursley I."/>
            <person name="Horton D.L."/>
            <person name="Alikhan N.-F."/>
            <person name="Baker D."/>
            <person name="Gharbi K."/>
            <person name="Hall N."/>
            <person name="Watson M."/>
            <person name="Adriaenssens E.M."/>
            <person name="Foster-Nyarko E."/>
            <person name="Jarju S."/>
            <person name="Secka A."/>
            <person name="Antonio M."/>
            <person name="Oren A."/>
            <person name="Chaudhuri R."/>
            <person name="La Ragione R.M."/>
            <person name="Hildebrand F."/>
            <person name="Pallen M.J."/>
        </authorList>
    </citation>
    <scope>NUCLEOTIDE SEQUENCE [LARGE SCALE GENOMIC DNA]</scope>
    <source>
        <strain evidence="2 3">Sa3CUN1</strain>
    </source>
</reference>
<evidence type="ECO:0000313" key="3">
    <source>
        <dbReference type="Proteomes" id="UP000640335"/>
    </source>
</evidence>
<name>A0ABR8Q318_9CLOT</name>
<dbReference type="NCBIfam" id="NF045794">
    <property type="entry name" value="CsxC_fam"/>
    <property type="match status" value="1"/>
</dbReference>
<organism evidence="2 3">
    <name type="scientific">Clostridium gallinarum</name>
    <dbReference type="NCBI Taxonomy" id="2762246"/>
    <lineage>
        <taxon>Bacteria</taxon>
        <taxon>Bacillati</taxon>
        <taxon>Bacillota</taxon>
        <taxon>Clostridia</taxon>
        <taxon>Eubacteriales</taxon>
        <taxon>Clostridiaceae</taxon>
        <taxon>Clostridium</taxon>
    </lineage>
</organism>
<comment type="caution">
    <text evidence="2">The sequence shown here is derived from an EMBL/GenBank/DDBJ whole genome shotgun (WGS) entry which is preliminary data.</text>
</comment>